<dbReference type="SUPFAM" id="SSF50156">
    <property type="entry name" value="PDZ domain-like"/>
    <property type="match status" value="2"/>
</dbReference>
<evidence type="ECO:0000259" key="7">
    <source>
        <dbReference type="PROSITE" id="PS50106"/>
    </source>
</evidence>
<evidence type="ECO:0000313" key="9">
    <source>
        <dbReference type="Proteomes" id="UP001500841"/>
    </source>
</evidence>
<dbReference type="Gene3D" id="2.40.10.10">
    <property type="entry name" value="Trypsin-like serine proteases"/>
    <property type="match status" value="2"/>
</dbReference>
<gene>
    <name evidence="8" type="ORF">GCM10022392_12380</name>
</gene>
<evidence type="ECO:0000313" key="8">
    <source>
        <dbReference type="EMBL" id="GAA4091913.1"/>
    </source>
</evidence>
<dbReference type="InterPro" id="IPR011782">
    <property type="entry name" value="Pept_S1C_Do"/>
</dbReference>
<dbReference type="InterPro" id="IPR036034">
    <property type="entry name" value="PDZ_sf"/>
</dbReference>
<dbReference type="RefSeq" id="WP_345101889.1">
    <property type="nucleotide sequence ID" value="NZ_BAABCV010000004.1"/>
</dbReference>
<dbReference type="SUPFAM" id="SSF50494">
    <property type="entry name" value="Trypsin-like serine proteases"/>
    <property type="match status" value="1"/>
</dbReference>
<dbReference type="InterPro" id="IPR001478">
    <property type="entry name" value="PDZ"/>
</dbReference>
<dbReference type="NCBIfam" id="TIGR02037">
    <property type="entry name" value="degP_htrA_DO"/>
    <property type="match status" value="1"/>
</dbReference>
<evidence type="ECO:0000256" key="4">
    <source>
        <dbReference type="ARBA" id="ARBA00022737"/>
    </source>
</evidence>
<dbReference type="PANTHER" id="PTHR22939:SF129">
    <property type="entry name" value="SERINE PROTEASE HTRA2, MITOCHONDRIAL"/>
    <property type="match status" value="1"/>
</dbReference>
<keyword evidence="3" id="KW-0732">Signal</keyword>
<proteinExistence type="inferred from homology"/>
<comment type="caution">
    <text evidence="8">The sequence shown here is derived from an EMBL/GenBank/DDBJ whole genome shotgun (WGS) entry which is preliminary data.</text>
</comment>
<keyword evidence="4" id="KW-0677">Repeat</keyword>
<sequence>MKRIGLTLLTAFVGGAMALGTYKVIENKYADNMGFDEKQQVYYASNRMTPNIVSSAGEVDFTQAAAAVTPAVVYIRTTYSSSSDPRQSEFERMFGDMFGQRMPQRSQPQMASGSGVIISPDGYIVTNNHVVSKADKIEITTNDHRRFKAKVIGTDPNTDLALIKIDAENLPIVKLGNSDEAKVGEWVLAVGNPFNLTSTVTAGIVSAKGRGIGIIGSEDNSDDNPFGPTRMSNEPKVRTGIESFIQTDAAINPGNSGGALVNTKGELIGINSAIASHTGSYEGYGFAIPINLAKKVLNDIKKYGAVKRGMIGVSFADLSEAYKTPGINTDKTNGLYITGVLPNSGGAAAGLKEGDIITKVEGTTVYESSDLQERVARLQPGDKINLTVLRGNAEKNVTVTLKPENATGTRTASVPRSATELYNKLGASFMPLTQSQKAKFRVTNGVVVTQVREGGIFDQADLPSGTVITSINKQPINNVNDIDKAITNLRNGMLTIGGYYPDGTRFNNTFSVDE</sequence>
<organism evidence="8 9">
    <name type="scientific">Mucilaginibacter panaciglaebae</name>
    <dbReference type="NCBI Taxonomy" id="502331"/>
    <lineage>
        <taxon>Bacteria</taxon>
        <taxon>Pseudomonadati</taxon>
        <taxon>Bacteroidota</taxon>
        <taxon>Sphingobacteriia</taxon>
        <taxon>Sphingobacteriales</taxon>
        <taxon>Sphingobacteriaceae</taxon>
        <taxon>Mucilaginibacter</taxon>
    </lineage>
</organism>
<dbReference type="InterPro" id="IPR001940">
    <property type="entry name" value="Peptidase_S1C"/>
</dbReference>
<evidence type="ECO:0000256" key="6">
    <source>
        <dbReference type="ARBA" id="ARBA00022825"/>
    </source>
</evidence>
<dbReference type="SMART" id="SM00228">
    <property type="entry name" value="PDZ"/>
    <property type="match status" value="2"/>
</dbReference>
<evidence type="ECO:0000256" key="5">
    <source>
        <dbReference type="ARBA" id="ARBA00022801"/>
    </source>
</evidence>
<name>A0ABP7WNZ4_9SPHI</name>
<evidence type="ECO:0000256" key="3">
    <source>
        <dbReference type="ARBA" id="ARBA00022729"/>
    </source>
</evidence>
<dbReference type="EMBL" id="BAABCV010000004">
    <property type="protein sequence ID" value="GAA4091913.1"/>
    <property type="molecule type" value="Genomic_DNA"/>
</dbReference>
<dbReference type="InterPro" id="IPR009003">
    <property type="entry name" value="Peptidase_S1_PA"/>
</dbReference>
<accession>A0ABP7WNZ4</accession>
<comment type="similarity">
    <text evidence="1">Belongs to the peptidase S1C family.</text>
</comment>
<feature type="domain" description="PDZ" evidence="7">
    <location>
        <begin position="307"/>
        <end position="392"/>
    </location>
</feature>
<dbReference type="InterPro" id="IPR043504">
    <property type="entry name" value="Peptidase_S1_PA_chymotrypsin"/>
</dbReference>
<dbReference type="Pfam" id="PF13365">
    <property type="entry name" value="Trypsin_2"/>
    <property type="match status" value="1"/>
</dbReference>
<keyword evidence="2" id="KW-0645">Protease</keyword>
<keyword evidence="6" id="KW-0720">Serine protease</keyword>
<dbReference type="PRINTS" id="PR00834">
    <property type="entry name" value="PROTEASES2C"/>
</dbReference>
<dbReference type="Pfam" id="PF13180">
    <property type="entry name" value="PDZ_2"/>
    <property type="match status" value="1"/>
</dbReference>
<dbReference type="Gene3D" id="2.30.42.10">
    <property type="match status" value="2"/>
</dbReference>
<keyword evidence="5" id="KW-0378">Hydrolase</keyword>
<dbReference type="PROSITE" id="PS50106">
    <property type="entry name" value="PDZ"/>
    <property type="match status" value="1"/>
</dbReference>
<evidence type="ECO:0000256" key="2">
    <source>
        <dbReference type="ARBA" id="ARBA00022670"/>
    </source>
</evidence>
<protein>
    <submittedName>
        <fullName evidence="8">Trypsin-like peptidase domain-containing protein</fullName>
    </submittedName>
</protein>
<dbReference type="PANTHER" id="PTHR22939">
    <property type="entry name" value="SERINE PROTEASE FAMILY S1C HTRA-RELATED"/>
    <property type="match status" value="1"/>
</dbReference>
<reference evidence="9" key="1">
    <citation type="journal article" date="2019" name="Int. J. Syst. Evol. Microbiol.">
        <title>The Global Catalogue of Microorganisms (GCM) 10K type strain sequencing project: providing services to taxonomists for standard genome sequencing and annotation.</title>
        <authorList>
            <consortium name="The Broad Institute Genomics Platform"/>
            <consortium name="The Broad Institute Genome Sequencing Center for Infectious Disease"/>
            <person name="Wu L."/>
            <person name="Ma J."/>
        </authorList>
    </citation>
    <scope>NUCLEOTIDE SEQUENCE [LARGE SCALE GENOMIC DNA]</scope>
    <source>
        <strain evidence="9">JCM 17085</strain>
    </source>
</reference>
<keyword evidence="9" id="KW-1185">Reference proteome</keyword>
<dbReference type="Proteomes" id="UP001500841">
    <property type="component" value="Unassembled WGS sequence"/>
</dbReference>
<evidence type="ECO:0000256" key="1">
    <source>
        <dbReference type="ARBA" id="ARBA00010541"/>
    </source>
</evidence>